<gene>
    <name evidence="2" type="ORF">AKJ09_10654</name>
</gene>
<reference evidence="2 3" key="1">
    <citation type="submission" date="2015-08" db="EMBL/GenBank/DDBJ databases">
        <authorList>
            <person name="Babu N.S."/>
            <person name="Beckwith C.J."/>
            <person name="Beseler K.G."/>
            <person name="Brison A."/>
            <person name="Carone J.V."/>
            <person name="Caskin T.P."/>
            <person name="Diamond M."/>
            <person name="Durham M.E."/>
            <person name="Foxe J.M."/>
            <person name="Go M."/>
            <person name="Henderson B.A."/>
            <person name="Jones I.B."/>
            <person name="McGettigan J.A."/>
            <person name="Micheletti S.J."/>
            <person name="Nasrallah M.E."/>
            <person name="Ortiz D."/>
            <person name="Piller C.R."/>
            <person name="Privatt S.R."/>
            <person name="Schneider S.L."/>
            <person name="Sharp S."/>
            <person name="Smith T.C."/>
            <person name="Stanton J.D."/>
            <person name="Ullery H.E."/>
            <person name="Wilson R.J."/>
            <person name="Serrano M.G."/>
            <person name="Buck G."/>
            <person name="Lee V."/>
            <person name="Wang Y."/>
            <person name="Carvalho R."/>
            <person name="Voegtly L."/>
            <person name="Shi R."/>
            <person name="Duckworth R."/>
            <person name="Johnson A."/>
            <person name="Loviza R."/>
            <person name="Walstead R."/>
            <person name="Shah Z."/>
            <person name="Kiflezghi M."/>
            <person name="Wade K."/>
            <person name="Ball S.L."/>
            <person name="Bradley K.W."/>
            <person name="Asai D.J."/>
            <person name="Bowman C.A."/>
            <person name="Russell D.A."/>
            <person name="Pope W.H."/>
            <person name="Jacobs-Sera D."/>
            <person name="Hendrix R.W."/>
            <person name="Hatfull G.F."/>
        </authorList>
    </citation>
    <scope>NUCLEOTIDE SEQUENCE [LARGE SCALE GENOMIC DNA]</scope>
    <source>
        <strain evidence="2 3">DSM 27648</strain>
    </source>
</reference>
<protein>
    <submittedName>
        <fullName evidence="2">Uncharacterized protein</fullName>
    </submittedName>
</protein>
<sequence length="97" mass="10542">MRRDLHGDGAALSEIERRTEPRRVERGASEGTTVASPSESLESSVARSIRGTTSAAPNVMPSGSRRRGSSWAAPSFVCSKTMDTDSRREHRLVLRGD</sequence>
<feature type="compositionally biased region" description="Polar residues" evidence="1">
    <location>
        <begin position="30"/>
        <end position="56"/>
    </location>
</feature>
<accession>A0A0K1QDZ3</accession>
<feature type="region of interest" description="Disordered" evidence="1">
    <location>
        <begin position="1"/>
        <end position="74"/>
    </location>
</feature>
<dbReference type="EMBL" id="CP012333">
    <property type="protein sequence ID" value="AKV03991.1"/>
    <property type="molecule type" value="Genomic_DNA"/>
</dbReference>
<feature type="compositionally biased region" description="Basic and acidic residues" evidence="1">
    <location>
        <begin position="14"/>
        <end position="28"/>
    </location>
</feature>
<dbReference type="AlphaFoldDB" id="A0A0K1QDZ3"/>
<name>A0A0K1QDZ3_9BACT</name>
<evidence type="ECO:0000313" key="2">
    <source>
        <dbReference type="EMBL" id="AKV03991.1"/>
    </source>
</evidence>
<dbReference type="KEGG" id="llu:AKJ09_10654"/>
<evidence type="ECO:0000256" key="1">
    <source>
        <dbReference type="SAM" id="MobiDB-lite"/>
    </source>
</evidence>
<keyword evidence="3" id="KW-1185">Reference proteome</keyword>
<organism evidence="2 3">
    <name type="scientific">Labilithrix luteola</name>
    <dbReference type="NCBI Taxonomy" id="1391654"/>
    <lineage>
        <taxon>Bacteria</taxon>
        <taxon>Pseudomonadati</taxon>
        <taxon>Myxococcota</taxon>
        <taxon>Polyangia</taxon>
        <taxon>Polyangiales</taxon>
        <taxon>Labilitrichaceae</taxon>
        <taxon>Labilithrix</taxon>
    </lineage>
</organism>
<dbReference type="Proteomes" id="UP000064967">
    <property type="component" value="Chromosome"/>
</dbReference>
<proteinExistence type="predicted"/>
<evidence type="ECO:0000313" key="3">
    <source>
        <dbReference type="Proteomes" id="UP000064967"/>
    </source>
</evidence>